<dbReference type="SMART" id="SM00283">
    <property type="entry name" value="MA"/>
    <property type="match status" value="1"/>
</dbReference>
<protein>
    <submittedName>
        <fullName evidence="8">HAMP domain-containing protein</fullName>
    </submittedName>
</protein>
<dbReference type="RefSeq" id="WP_195874898.1">
    <property type="nucleotide sequence ID" value="NZ_JADOEL010000003.1"/>
</dbReference>
<evidence type="ECO:0000256" key="1">
    <source>
        <dbReference type="ARBA" id="ARBA00022481"/>
    </source>
</evidence>
<evidence type="ECO:0000313" key="8">
    <source>
        <dbReference type="EMBL" id="MBF8177049.1"/>
    </source>
</evidence>
<keyword evidence="1" id="KW-0488">Methylation</keyword>
<feature type="domain" description="HAMP" evidence="7">
    <location>
        <begin position="208"/>
        <end position="260"/>
    </location>
</feature>
<keyword evidence="5" id="KW-0812">Transmembrane</keyword>
<dbReference type="InterPro" id="IPR004089">
    <property type="entry name" value="MCPsignal_dom"/>
</dbReference>
<dbReference type="EMBL" id="JADOEL010000003">
    <property type="protein sequence ID" value="MBF8177049.1"/>
    <property type="molecule type" value="Genomic_DNA"/>
</dbReference>
<dbReference type="PRINTS" id="PR00260">
    <property type="entry name" value="CHEMTRNSDUCR"/>
</dbReference>
<keyword evidence="9" id="KW-1185">Reference proteome</keyword>
<organism evidence="8 9">
    <name type="scientific">Herminiimonas contaminans</name>
    <dbReference type="NCBI Taxonomy" id="1111140"/>
    <lineage>
        <taxon>Bacteria</taxon>
        <taxon>Pseudomonadati</taxon>
        <taxon>Pseudomonadota</taxon>
        <taxon>Betaproteobacteria</taxon>
        <taxon>Burkholderiales</taxon>
        <taxon>Oxalobacteraceae</taxon>
        <taxon>Herminiimonas</taxon>
    </lineage>
</organism>
<evidence type="ECO:0000256" key="2">
    <source>
        <dbReference type="ARBA" id="ARBA00029447"/>
    </source>
</evidence>
<dbReference type="InterPro" id="IPR003660">
    <property type="entry name" value="HAMP_dom"/>
</dbReference>
<dbReference type="SUPFAM" id="SSF58104">
    <property type="entry name" value="Methyl-accepting chemotaxis protein (MCP) signaling domain"/>
    <property type="match status" value="1"/>
</dbReference>
<evidence type="ECO:0000256" key="3">
    <source>
        <dbReference type="PROSITE-ProRule" id="PRU00284"/>
    </source>
</evidence>
<feature type="coiled-coil region" evidence="4">
    <location>
        <begin position="465"/>
        <end position="503"/>
    </location>
</feature>
<evidence type="ECO:0000256" key="5">
    <source>
        <dbReference type="SAM" id="Phobius"/>
    </source>
</evidence>
<dbReference type="Proteomes" id="UP000657372">
    <property type="component" value="Unassembled WGS sequence"/>
</dbReference>
<feature type="transmembrane region" description="Helical" evidence="5">
    <location>
        <begin position="185"/>
        <end position="206"/>
    </location>
</feature>
<evidence type="ECO:0000256" key="4">
    <source>
        <dbReference type="SAM" id="Coils"/>
    </source>
</evidence>
<proteinExistence type="inferred from homology"/>
<dbReference type="PANTHER" id="PTHR43531">
    <property type="entry name" value="PROTEIN ICFG"/>
    <property type="match status" value="1"/>
</dbReference>
<comment type="similarity">
    <text evidence="2">Belongs to the methyl-accepting chemotaxis (MCP) protein family.</text>
</comment>
<dbReference type="PROSITE" id="PS50111">
    <property type="entry name" value="CHEMOTAXIS_TRANSDUC_2"/>
    <property type="match status" value="1"/>
</dbReference>
<dbReference type="PROSITE" id="PS50885">
    <property type="entry name" value="HAMP"/>
    <property type="match status" value="1"/>
</dbReference>
<accession>A0ABS0EQJ8</accession>
<dbReference type="CDD" id="cd11386">
    <property type="entry name" value="MCP_signal"/>
    <property type="match status" value="1"/>
</dbReference>
<dbReference type="SMART" id="SM00304">
    <property type="entry name" value="HAMP"/>
    <property type="match status" value="1"/>
</dbReference>
<name>A0ABS0EQJ8_9BURK</name>
<evidence type="ECO:0000259" key="7">
    <source>
        <dbReference type="PROSITE" id="PS50885"/>
    </source>
</evidence>
<evidence type="ECO:0000259" key="6">
    <source>
        <dbReference type="PROSITE" id="PS50111"/>
    </source>
</evidence>
<keyword evidence="5" id="KW-0472">Membrane</keyword>
<dbReference type="Pfam" id="PF00015">
    <property type="entry name" value="MCPsignal"/>
    <property type="match status" value="1"/>
</dbReference>
<sequence>MFANMKVGTKLALGFGITALLTLLIAIFALMRINQIDGVIAAQNEIRTQQLERLYTAREALGQTGLAARNAYIFTNKADAVKELDILDEQKAIYLEALAQMTPHFKGDANFEKVSKGLLTMAEELKRPRQFRDADQMEAFGKFLVNECSPLRRQIVADIGVVVTAMQKVVDAKSAEADLAARQSITIIVAISAIALLLSIGLGIFISRSITRPLNEAVLVAQTVASGDLTSKIDVKSKDETGQLLQALKDMNQSLIGIVDEVRSGTSTMATASNQIASGNMDLSSRTEEQASSLEETASSMEELTSTVRQNADNARQANSLSMSASEIAIKGGDVVNEVVVTMNGINDSAKKITDIIGVIDGIAFQTNILALNAAVEAARAGEQGRGFAVVASEVRNLAQRSAAAAKEIKALIDDSVGRVDTGSKLVAQAGSTMTEVVDSVKRVTDIMAEIMAASEEQSAGIEQVNQAISQMDNVTQQNAALVEEAAAAAASLKDQAVKLEQTVSVFKIDASAIQAEQQQQEAARSTPVRPALTSKLSSIKRAVTPPRHRLAVVATATGID</sequence>
<dbReference type="InterPro" id="IPR051310">
    <property type="entry name" value="MCP_chemotaxis"/>
</dbReference>
<dbReference type="Gene3D" id="1.10.287.950">
    <property type="entry name" value="Methyl-accepting chemotaxis protein"/>
    <property type="match status" value="1"/>
</dbReference>
<keyword evidence="4" id="KW-0175">Coiled coil</keyword>
<dbReference type="InterPro" id="IPR004090">
    <property type="entry name" value="Chemotax_Me-accpt_rcpt"/>
</dbReference>
<dbReference type="InterPro" id="IPR024478">
    <property type="entry name" value="HlyB_4HB_MCP"/>
</dbReference>
<evidence type="ECO:0000313" key="9">
    <source>
        <dbReference type="Proteomes" id="UP000657372"/>
    </source>
</evidence>
<feature type="domain" description="Methyl-accepting transducer" evidence="6">
    <location>
        <begin position="265"/>
        <end position="494"/>
    </location>
</feature>
<dbReference type="CDD" id="cd06225">
    <property type="entry name" value="HAMP"/>
    <property type="match status" value="1"/>
</dbReference>
<comment type="caution">
    <text evidence="8">The sequence shown here is derived from an EMBL/GenBank/DDBJ whole genome shotgun (WGS) entry which is preliminary data.</text>
</comment>
<keyword evidence="5" id="KW-1133">Transmembrane helix</keyword>
<keyword evidence="3" id="KW-0807">Transducer</keyword>
<dbReference type="PANTHER" id="PTHR43531:SF14">
    <property type="entry name" value="METHYL-ACCEPTING CHEMOTAXIS PROTEIN I-RELATED"/>
    <property type="match status" value="1"/>
</dbReference>
<gene>
    <name evidence="8" type="ORF">IXC47_05065</name>
</gene>
<dbReference type="Pfam" id="PF12729">
    <property type="entry name" value="4HB_MCP_1"/>
    <property type="match status" value="1"/>
</dbReference>
<dbReference type="Gene3D" id="6.10.340.10">
    <property type="match status" value="1"/>
</dbReference>
<reference evidence="8 9" key="1">
    <citation type="submission" date="2020-11" db="EMBL/GenBank/DDBJ databases">
        <title>WGS of Herminiimonas contaminans strain Marseille-Q4544 isolated from planarians Schmidtea mediterranea.</title>
        <authorList>
            <person name="Kangale L."/>
        </authorList>
    </citation>
    <scope>NUCLEOTIDE SEQUENCE [LARGE SCALE GENOMIC DNA]</scope>
    <source>
        <strain evidence="8 9">Marseille-Q4544</strain>
    </source>
</reference>
<dbReference type="Pfam" id="PF00672">
    <property type="entry name" value="HAMP"/>
    <property type="match status" value="1"/>
</dbReference>